<dbReference type="Proteomes" id="UP000813461">
    <property type="component" value="Unassembled WGS sequence"/>
</dbReference>
<gene>
    <name evidence="3" type="ORF">FB567DRAFT_428776</name>
</gene>
<organism evidence="3 4">
    <name type="scientific">Paraphoma chrysanthemicola</name>
    <dbReference type="NCBI Taxonomy" id="798071"/>
    <lineage>
        <taxon>Eukaryota</taxon>
        <taxon>Fungi</taxon>
        <taxon>Dikarya</taxon>
        <taxon>Ascomycota</taxon>
        <taxon>Pezizomycotina</taxon>
        <taxon>Dothideomycetes</taxon>
        <taxon>Pleosporomycetidae</taxon>
        <taxon>Pleosporales</taxon>
        <taxon>Pleosporineae</taxon>
        <taxon>Phaeosphaeriaceae</taxon>
        <taxon>Paraphoma</taxon>
    </lineage>
</organism>
<dbReference type="OrthoDB" id="3800526at2759"/>
<sequence length="525" mass="58505">ETTFDPGCGLQKPTAELWHSKKAEIKEFVDRNWNAYLSDKTLPATHQFAMYLRDKYAPSAAPSSFFCDVVGQCSIGSCSNLDTKYPVEERQLAYLVFEQMAGVDHAMKASARATELAGNYMLKVATTAAGAFILLAAGALGVSPFFAAGATSMAVAGVALNMASAGYIGTVGLVNTASLGGLIRIQSDLTHQIQGSMNEILHIRSGSIDNDMRDLMIGNLNNGAMDITDVLLDKDFLAPDPNLQTLFRDKEEQYLFATTVNSVWRFDRPYIVEADAVTGIGCTDDLRGHSAYRVCLPERPYKSFWLYAIDQGRENDKGKNDQAQVSGPTGFRHFDYARAATYNITKEDIVRSSLFVHKHKLDNGMDLPLIGKAFRSEGVKLPKLQKAMDRVLPDQDTEVKAPEHLGLVPGAFTIPICRNPGGEAISSVHKDKARNYPCMCGEFSWKKGWSIEKDETKRFLHLTGFKYSEDWEDYCSDHNHCKGQNNIDWHSEFNSMRREGDPQIPEKLKHPFRKCKEPKKHNDYG</sequence>
<evidence type="ECO:0000256" key="1">
    <source>
        <dbReference type="SAM" id="MobiDB-lite"/>
    </source>
</evidence>
<keyword evidence="2" id="KW-1133">Transmembrane helix</keyword>
<reference evidence="3" key="1">
    <citation type="journal article" date="2021" name="Nat. Commun.">
        <title>Genetic determinants of endophytism in the Arabidopsis root mycobiome.</title>
        <authorList>
            <person name="Mesny F."/>
            <person name="Miyauchi S."/>
            <person name="Thiergart T."/>
            <person name="Pickel B."/>
            <person name="Atanasova L."/>
            <person name="Karlsson M."/>
            <person name="Huettel B."/>
            <person name="Barry K.W."/>
            <person name="Haridas S."/>
            <person name="Chen C."/>
            <person name="Bauer D."/>
            <person name="Andreopoulos W."/>
            <person name="Pangilinan J."/>
            <person name="LaButti K."/>
            <person name="Riley R."/>
            <person name="Lipzen A."/>
            <person name="Clum A."/>
            <person name="Drula E."/>
            <person name="Henrissat B."/>
            <person name="Kohler A."/>
            <person name="Grigoriev I.V."/>
            <person name="Martin F.M."/>
            <person name="Hacquard S."/>
        </authorList>
    </citation>
    <scope>NUCLEOTIDE SEQUENCE</scope>
    <source>
        <strain evidence="3">MPI-SDFR-AT-0120</strain>
    </source>
</reference>
<feature type="non-terminal residue" evidence="3">
    <location>
        <position position="525"/>
    </location>
</feature>
<protein>
    <submittedName>
        <fullName evidence="3">Uncharacterized protein</fullName>
    </submittedName>
</protein>
<feature type="compositionally biased region" description="Basic residues" evidence="1">
    <location>
        <begin position="510"/>
        <end position="519"/>
    </location>
</feature>
<accession>A0A8K0QUN0</accession>
<proteinExistence type="predicted"/>
<feature type="transmembrane region" description="Helical" evidence="2">
    <location>
        <begin position="120"/>
        <end position="147"/>
    </location>
</feature>
<keyword evidence="2" id="KW-0812">Transmembrane</keyword>
<feature type="transmembrane region" description="Helical" evidence="2">
    <location>
        <begin position="153"/>
        <end position="174"/>
    </location>
</feature>
<evidence type="ECO:0000313" key="3">
    <source>
        <dbReference type="EMBL" id="KAH7073297.1"/>
    </source>
</evidence>
<dbReference type="EMBL" id="JAGMVJ010000022">
    <property type="protein sequence ID" value="KAH7073297.1"/>
    <property type="molecule type" value="Genomic_DNA"/>
</dbReference>
<evidence type="ECO:0000256" key="2">
    <source>
        <dbReference type="SAM" id="Phobius"/>
    </source>
</evidence>
<feature type="non-terminal residue" evidence="3">
    <location>
        <position position="1"/>
    </location>
</feature>
<dbReference type="AlphaFoldDB" id="A0A8K0QUN0"/>
<feature type="region of interest" description="Disordered" evidence="1">
    <location>
        <begin position="496"/>
        <end position="525"/>
    </location>
</feature>
<keyword evidence="4" id="KW-1185">Reference proteome</keyword>
<feature type="compositionally biased region" description="Basic and acidic residues" evidence="1">
    <location>
        <begin position="496"/>
        <end position="509"/>
    </location>
</feature>
<evidence type="ECO:0000313" key="4">
    <source>
        <dbReference type="Proteomes" id="UP000813461"/>
    </source>
</evidence>
<name>A0A8K0QUN0_9PLEO</name>
<comment type="caution">
    <text evidence="3">The sequence shown here is derived from an EMBL/GenBank/DDBJ whole genome shotgun (WGS) entry which is preliminary data.</text>
</comment>
<keyword evidence="2" id="KW-0472">Membrane</keyword>